<dbReference type="RefSeq" id="WP_188997893.1">
    <property type="nucleotide sequence ID" value="NZ_BMHP01000006.1"/>
</dbReference>
<proteinExistence type="predicted"/>
<dbReference type="PANTHER" id="PTHR39166">
    <property type="entry name" value="BLL1166 PROTEIN"/>
    <property type="match status" value="1"/>
</dbReference>
<sequence>MADLKEEDIIRLVREDEWMMGILATVKKLALPDWWVCAGFVRSKIWDIRHGYEERTPLPDVDVIYYDSSQVGEELEKEWEKRLRSIQPAVPWSVKNQVRMHRVNGISSYSSSADAISKFPETASALGLNLSDDNRILLCAPWGVADAVNGIVRPTPFFRETPERLAVYRSRLIQKNWSRQWGQITVERD</sequence>
<name>A0A916ZF86_9BACL</name>
<reference evidence="1" key="1">
    <citation type="journal article" date="2014" name="Int. J. Syst. Evol. Microbiol.">
        <title>Complete genome sequence of Corynebacterium casei LMG S-19264T (=DSM 44701T), isolated from a smear-ripened cheese.</title>
        <authorList>
            <consortium name="US DOE Joint Genome Institute (JGI-PGF)"/>
            <person name="Walter F."/>
            <person name="Albersmeier A."/>
            <person name="Kalinowski J."/>
            <person name="Ruckert C."/>
        </authorList>
    </citation>
    <scope>NUCLEOTIDE SEQUENCE</scope>
    <source>
        <strain evidence="1">CGMCC 1.15178</strain>
    </source>
</reference>
<accession>A0A916ZF86</accession>
<dbReference type="InterPro" id="IPR009267">
    <property type="entry name" value="NTP_transf_6"/>
</dbReference>
<reference evidence="1" key="2">
    <citation type="submission" date="2020-09" db="EMBL/GenBank/DDBJ databases">
        <authorList>
            <person name="Sun Q."/>
            <person name="Zhou Y."/>
        </authorList>
    </citation>
    <scope>NUCLEOTIDE SEQUENCE</scope>
    <source>
        <strain evidence="1">CGMCC 1.15178</strain>
    </source>
</reference>
<gene>
    <name evidence="1" type="ORF">GCM10010911_59930</name>
</gene>
<dbReference type="Proteomes" id="UP000612456">
    <property type="component" value="Unassembled WGS sequence"/>
</dbReference>
<dbReference type="EMBL" id="BMHP01000006">
    <property type="protein sequence ID" value="GGD93353.1"/>
    <property type="molecule type" value="Genomic_DNA"/>
</dbReference>
<dbReference type="PANTHER" id="PTHR39166:SF1">
    <property type="entry name" value="BLL1166 PROTEIN"/>
    <property type="match status" value="1"/>
</dbReference>
<evidence type="ECO:0000313" key="1">
    <source>
        <dbReference type="EMBL" id="GGD93353.1"/>
    </source>
</evidence>
<protein>
    <recommendedName>
        <fullName evidence="3">Nucleotidyltransferase family protein</fullName>
    </recommendedName>
</protein>
<comment type="caution">
    <text evidence="1">The sequence shown here is derived from an EMBL/GenBank/DDBJ whole genome shotgun (WGS) entry which is preliminary data.</text>
</comment>
<dbReference type="Pfam" id="PF06042">
    <property type="entry name" value="NTP_transf_6"/>
    <property type="match status" value="1"/>
</dbReference>
<dbReference type="AlphaFoldDB" id="A0A916ZF86"/>
<organism evidence="1 2">
    <name type="scientific">Paenibacillus nasutitermitis</name>
    <dbReference type="NCBI Taxonomy" id="1652958"/>
    <lineage>
        <taxon>Bacteria</taxon>
        <taxon>Bacillati</taxon>
        <taxon>Bacillota</taxon>
        <taxon>Bacilli</taxon>
        <taxon>Bacillales</taxon>
        <taxon>Paenibacillaceae</taxon>
        <taxon>Paenibacillus</taxon>
    </lineage>
</organism>
<evidence type="ECO:0008006" key="3">
    <source>
        <dbReference type="Google" id="ProtNLM"/>
    </source>
</evidence>
<keyword evidence="2" id="KW-1185">Reference proteome</keyword>
<evidence type="ECO:0000313" key="2">
    <source>
        <dbReference type="Proteomes" id="UP000612456"/>
    </source>
</evidence>